<dbReference type="AlphaFoldDB" id="H1SFW3"/>
<sequence>QLIGQTQNVVNMNGNNTAFADDIKSHVSSTQNAQNNIYR</sequence>
<reference evidence="1 2" key="1">
    <citation type="journal article" date="2012" name="J. Bacteriol.">
        <title>De Novo Genome Project of Cupriavidus basilensis OR16.</title>
        <authorList>
            <person name="Cserhati M."/>
            <person name="Kriszt B."/>
            <person name="Szoboszlay S."/>
            <person name="Toth A."/>
            <person name="Szabo I."/>
            <person name="Tancsics A."/>
            <person name="Nagy I."/>
            <person name="Horvath B."/>
            <person name="Nagy I."/>
            <person name="Kukolya J."/>
        </authorList>
    </citation>
    <scope>NUCLEOTIDE SEQUENCE [LARGE SCALE GENOMIC DNA]</scope>
    <source>
        <strain evidence="1 2">OR16</strain>
    </source>
</reference>
<comment type="caution">
    <text evidence="1">The sequence shown here is derived from an EMBL/GenBank/DDBJ whole genome shotgun (WGS) entry which is preliminary data.</text>
</comment>
<gene>
    <name evidence="1" type="ORF">OR16_36265</name>
</gene>
<proteinExistence type="predicted"/>
<dbReference type="Proteomes" id="UP000005808">
    <property type="component" value="Unassembled WGS sequence"/>
</dbReference>
<evidence type="ECO:0000313" key="1">
    <source>
        <dbReference type="EMBL" id="EHP38576.1"/>
    </source>
</evidence>
<name>H1SFW3_9BURK</name>
<dbReference type="EMBL" id="AHJE01000115">
    <property type="protein sequence ID" value="EHP38576.1"/>
    <property type="molecule type" value="Genomic_DNA"/>
</dbReference>
<protein>
    <submittedName>
        <fullName evidence="1">Uncharacterized protein</fullName>
    </submittedName>
</protein>
<evidence type="ECO:0000313" key="2">
    <source>
        <dbReference type="Proteomes" id="UP000005808"/>
    </source>
</evidence>
<feature type="non-terminal residue" evidence="1">
    <location>
        <position position="1"/>
    </location>
</feature>
<accession>H1SFW3</accession>
<organism evidence="1 2">
    <name type="scientific">Cupriavidus basilensis OR16</name>
    <dbReference type="NCBI Taxonomy" id="1127483"/>
    <lineage>
        <taxon>Bacteria</taxon>
        <taxon>Pseudomonadati</taxon>
        <taxon>Pseudomonadota</taxon>
        <taxon>Betaproteobacteria</taxon>
        <taxon>Burkholderiales</taxon>
        <taxon>Burkholderiaceae</taxon>
        <taxon>Cupriavidus</taxon>
    </lineage>
</organism>